<protein>
    <submittedName>
        <fullName evidence="2">Uncharacterized protein</fullName>
    </submittedName>
</protein>
<dbReference type="OrthoDB" id="7697653at2759"/>
<dbReference type="GO" id="GO:0006629">
    <property type="term" value="P:lipid metabolic process"/>
    <property type="evidence" value="ECO:0007669"/>
    <property type="project" value="InterPro"/>
</dbReference>
<dbReference type="InterPro" id="IPR051057">
    <property type="entry name" value="PI-PLC_domain"/>
</dbReference>
<keyword evidence="1" id="KW-0732">Signal</keyword>
<feature type="chain" id="PRO_5035237323" evidence="1">
    <location>
        <begin position="22"/>
        <end position="317"/>
    </location>
</feature>
<dbReference type="PANTHER" id="PTHR13593:SF113">
    <property type="entry name" value="SI:DKEY-266F7.9"/>
    <property type="match status" value="1"/>
</dbReference>
<accession>A0A8J2HPU8</accession>
<dbReference type="GO" id="GO:0008081">
    <property type="term" value="F:phosphoric diester hydrolase activity"/>
    <property type="evidence" value="ECO:0007669"/>
    <property type="project" value="InterPro"/>
</dbReference>
<comment type="caution">
    <text evidence="2">The sequence shown here is derived from an EMBL/GenBank/DDBJ whole genome shotgun (WGS) entry which is preliminary data.</text>
</comment>
<feature type="signal peptide" evidence="1">
    <location>
        <begin position="1"/>
        <end position="21"/>
    </location>
</feature>
<dbReference type="Proteomes" id="UP000786811">
    <property type="component" value="Unassembled WGS sequence"/>
</dbReference>
<evidence type="ECO:0000313" key="2">
    <source>
        <dbReference type="EMBL" id="CAG5101952.1"/>
    </source>
</evidence>
<dbReference type="Gene3D" id="3.20.20.190">
    <property type="entry name" value="Phosphatidylinositol (PI) phosphodiesterase"/>
    <property type="match status" value="1"/>
</dbReference>
<evidence type="ECO:0000256" key="1">
    <source>
        <dbReference type="SAM" id="SignalP"/>
    </source>
</evidence>
<organism evidence="2 3">
    <name type="scientific">Cotesia congregata</name>
    <name type="common">Parasitoid wasp</name>
    <name type="synonym">Apanteles congregatus</name>
    <dbReference type="NCBI Taxonomy" id="51543"/>
    <lineage>
        <taxon>Eukaryota</taxon>
        <taxon>Metazoa</taxon>
        <taxon>Ecdysozoa</taxon>
        <taxon>Arthropoda</taxon>
        <taxon>Hexapoda</taxon>
        <taxon>Insecta</taxon>
        <taxon>Pterygota</taxon>
        <taxon>Neoptera</taxon>
        <taxon>Endopterygota</taxon>
        <taxon>Hymenoptera</taxon>
        <taxon>Apocrita</taxon>
        <taxon>Ichneumonoidea</taxon>
        <taxon>Braconidae</taxon>
        <taxon>Microgastrinae</taxon>
        <taxon>Cotesia</taxon>
    </lineage>
</organism>
<reference evidence="2" key="1">
    <citation type="submission" date="2021-04" db="EMBL/GenBank/DDBJ databases">
        <authorList>
            <person name="Chebbi M.A.C M."/>
        </authorList>
    </citation>
    <scope>NUCLEOTIDE SEQUENCE</scope>
</reference>
<dbReference type="EMBL" id="CAJNRD030001123">
    <property type="protein sequence ID" value="CAG5101952.1"/>
    <property type="molecule type" value="Genomic_DNA"/>
</dbReference>
<keyword evidence="3" id="KW-1185">Reference proteome</keyword>
<evidence type="ECO:0000313" key="3">
    <source>
        <dbReference type="Proteomes" id="UP000786811"/>
    </source>
</evidence>
<dbReference type="PANTHER" id="PTHR13593">
    <property type="match status" value="1"/>
</dbReference>
<dbReference type="SUPFAM" id="SSF51695">
    <property type="entry name" value="PLC-like phosphodiesterases"/>
    <property type="match status" value="1"/>
</dbReference>
<sequence>MFMKCLLIFIHLLCLFDISEACSCSKIDYKPYSKRVRFLTRLPNSKKIRNLALIGSYSSLSYMANLEESRAQELTMDQQLKYGVRFFDIGVIPKSKSLAVYLDEETPCIDLVEGLDPIERFLKDNPGEIVMVHFAQVFPLSINVTKGLCDILNSLRENGVGKRFVTNWTLEDPIGKHRGKILLASLDFAFYGCAFSLRSECNINYDFVNRYESPITDFREKWESIINLIRASFSGIEKCYVNNMSLIDGKHSRRAISKDGGYKYEYSCIKPINHLIAQNFKKPSRRLVIVLMEFLTQNAIDKVGDSNFAPNIKWRFS</sequence>
<dbReference type="InterPro" id="IPR017946">
    <property type="entry name" value="PLC-like_Pdiesterase_TIM-brl"/>
</dbReference>
<proteinExistence type="predicted"/>
<gene>
    <name evidence="2" type="ORF">HICCMSTLAB_LOCUS10772</name>
</gene>
<dbReference type="AlphaFoldDB" id="A0A8J2HPU8"/>
<name>A0A8J2HPU8_COTCN</name>